<evidence type="ECO:0000313" key="2">
    <source>
        <dbReference type="Proteomes" id="UP000315724"/>
    </source>
</evidence>
<proteinExistence type="predicted"/>
<protein>
    <submittedName>
        <fullName evidence="1">Uncharacterized protein</fullName>
    </submittedName>
</protein>
<sequence>MLYYKALSLVLICTGGVSLLNGVSPQVIAGVECQGGQVFDGTICDPAHARHMHMVISANMRCEDDSSGTNCHPTEKSQCGTLEGYQFAVRGMCVTTMESSDEFGCQENSGATFVPVDYYSSTCKYKDGACVCMLIGSTVHPTQYSEQCSCSQ</sequence>
<gene>
    <name evidence="1" type="ORF">Mal48_43040</name>
</gene>
<dbReference type="Proteomes" id="UP000315724">
    <property type="component" value="Chromosome"/>
</dbReference>
<accession>A0A517QTR5</accession>
<dbReference type="KEGG" id="tpol:Mal48_43040"/>
<keyword evidence="2" id="KW-1185">Reference proteome</keyword>
<dbReference type="RefSeq" id="WP_145203919.1">
    <property type="nucleotide sequence ID" value="NZ_CP036267.1"/>
</dbReference>
<organism evidence="1 2">
    <name type="scientific">Thalassoglobus polymorphus</name>
    <dbReference type="NCBI Taxonomy" id="2527994"/>
    <lineage>
        <taxon>Bacteria</taxon>
        <taxon>Pseudomonadati</taxon>
        <taxon>Planctomycetota</taxon>
        <taxon>Planctomycetia</taxon>
        <taxon>Planctomycetales</taxon>
        <taxon>Planctomycetaceae</taxon>
        <taxon>Thalassoglobus</taxon>
    </lineage>
</organism>
<dbReference type="EMBL" id="CP036267">
    <property type="protein sequence ID" value="QDT35030.1"/>
    <property type="molecule type" value="Genomic_DNA"/>
</dbReference>
<name>A0A517QTR5_9PLAN</name>
<dbReference type="AlphaFoldDB" id="A0A517QTR5"/>
<evidence type="ECO:0000313" key="1">
    <source>
        <dbReference type="EMBL" id="QDT35030.1"/>
    </source>
</evidence>
<reference evidence="1 2" key="1">
    <citation type="submission" date="2019-02" db="EMBL/GenBank/DDBJ databases">
        <title>Deep-cultivation of Planctomycetes and their phenomic and genomic characterization uncovers novel biology.</title>
        <authorList>
            <person name="Wiegand S."/>
            <person name="Jogler M."/>
            <person name="Boedeker C."/>
            <person name="Pinto D."/>
            <person name="Vollmers J."/>
            <person name="Rivas-Marin E."/>
            <person name="Kohn T."/>
            <person name="Peeters S.H."/>
            <person name="Heuer A."/>
            <person name="Rast P."/>
            <person name="Oberbeckmann S."/>
            <person name="Bunk B."/>
            <person name="Jeske O."/>
            <person name="Meyerdierks A."/>
            <person name="Storesund J.E."/>
            <person name="Kallscheuer N."/>
            <person name="Luecker S."/>
            <person name="Lage O.M."/>
            <person name="Pohl T."/>
            <person name="Merkel B.J."/>
            <person name="Hornburger P."/>
            <person name="Mueller R.-W."/>
            <person name="Bruemmer F."/>
            <person name="Labrenz M."/>
            <person name="Spormann A.M."/>
            <person name="Op den Camp H."/>
            <person name="Overmann J."/>
            <person name="Amann R."/>
            <person name="Jetten M.S.M."/>
            <person name="Mascher T."/>
            <person name="Medema M.H."/>
            <person name="Devos D.P."/>
            <person name="Kaster A.-K."/>
            <person name="Ovreas L."/>
            <person name="Rohde M."/>
            <person name="Galperin M.Y."/>
            <person name="Jogler C."/>
        </authorList>
    </citation>
    <scope>NUCLEOTIDE SEQUENCE [LARGE SCALE GENOMIC DNA]</scope>
    <source>
        <strain evidence="1 2">Mal48</strain>
    </source>
</reference>